<evidence type="ECO:0000256" key="5">
    <source>
        <dbReference type="ARBA" id="ARBA00022723"/>
    </source>
</evidence>
<evidence type="ECO:0000256" key="10">
    <source>
        <dbReference type="PIRNR" id="PIRNR006268"/>
    </source>
</evidence>
<evidence type="ECO:0000256" key="8">
    <source>
        <dbReference type="ARBA" id="ARBA00031306"/>
    </source>
</evidence>
<protein>
    <recommendedName>
        <fullName evidence="2 10">FAD:protein FMN transferase</fullName>
        <ecNumber evidence="1 10">2.7.1.180</ecNumber>
    </recommendedName>
    <alternativeName>
        <fullName evidence="8 10">Flavin transferase</fullName>
    </alternativeName>
</protein>
<dbReference type="EC" id="2.7.1.180" evidence="1 10"/>
<evidence type="ECO:0000256" key="2">
    <source>
        <dbReference type="ARBA" id="ARBA00016337"/>
    </source>
</evidence>
<keyword evidence="4 10" id="KW-0808">Transferase</keyword>
<gene>
    <name evidence="13" type="ORF">KL86APRO_12147</name>
</gene>
<comment type="cofactor">
    <cofactor evidence="11">
        <name>Mg(2+)</name>
        <dbReference type="ChEBI" id="CHEBI:18420"/>
    </cofactor>
    <cofactor evidence="11">
        <name>Mn(2+)</name>
        <dbReference type="ChEBI" id="CHEBI:29035"/>
    </cofactor>
    <text evidence="11">Magnesium. Can also use manganese.</text>
</comment>
<comment type="subcellular location">
    <subcellularLocation>
        <location evidence="12">Cell inner membrane</location>
        <topology evidence="12">Lipid-anchor</topology>
        <orientation evidence="12">Periplasmic side</orientation>
    </subcellularLocation>
</comment>
<dbReference type="AlphaFoldDB" id="A0A212K524"/>
<keyword evidence="12" id="KW-0472">Membrane</keyword>
<keyword evidence="3 10" id="KW-0285">Flavoprotein</keyword>
<dbReference type="Gene3D" id="3.10.520.10">
    <property type="entry name" value="ApbE-like domains"/>
    <property type="match status" value="1"/>
</dbReference>
<dbReference type="InterPro" id="IPR003374">
    <property type="entry name" value="ApbE-like_sf"/>
</dbReference>
<evidence type="ECO:0000256" key="12">
    <source>
        <dbReference type="RuleBase" id="RU363002"/>
    </source>
</evidence>
<dbReference type="GO" id="GO:0016740">
    <property type="term" value="F:transferase activity"/>
    <property type="evidence" value="ECO:0007669"/>
    <property type="project" value="UniProtKB-UniRule"/>
</dbReference>
<evidence type="ECO:0000256" key="3">
    <source>
        <dbReference type="ARBA" id="ARBA00022630"/>
    </source>
</evidence>
<evidence type="ECO:0000256" key="4">
    <source>
        <dbReference type="ARBA" id="ARBA00022679"/>
    </source>
</evidence>
<dbReference type="EMBL" id="FLUO01000001">
    <property type="protein sequence ID" value="SBW06742.1"/>
    <property type="molecule type" value="Genomic_DNA"/>
</dbReference>
<dbReference type="PROSITE" id="PS51257">
    <property type="entry name" value="PROKAR_LIPOPROTEIN"/>
    <property type="match status" value="1"/>
</dbReference>
<name>A0A212K524_9PROT</name>
<keyword evidence="7 10" id="KW-0460">Magnesium</keyword>
<keyword evidence="12 13" id="KW-0449">Lipoprotein</keyword>
<organism evidence="13">
    <name type="scientific">uncultured Alphaproteobacteria bacterium</name>
    <dbReference type="NCBI Taxonomy" id="91750"/>
    <lineage>
        <taxon>Bacteria</taxon>
        <taxon>Pseudomonadati</taxon>
        <taxon>Pseudomonadota</taxon>
        <taxon>Alphaproteobacteria</taxon>
        <taxon>environmental samples</taxon>
    </lineage>
</organism>
<evidence type="ECO:0000256" key="6">
    <source>
        <dbReference type="ARBA" id="ARBA00022827"/>
    </source>
</evidence>
<dbReference type="PANTHER" id="PTHR30040:SF2">
    <property type="entry name" value="FAD:PROTEIN FMN TRANSFERASE"/>
    <property type="match status" value="1"/>
</dbReference>
<keyword evidence="12" id="KW-0997">Cell inner membrane</keyword>
<comment type="function">
    <text evidence="12">Flavin transferase that catalyzes the transfer of the FMN moiety of FAD and its covalent binding to the hydroxyl group of a threonine residue in a target flavoprotein.</text>
</comment>
<dbReference type="InterPro" id="IPR024932">
    <property type="entry name" value="ApbE"/>
</dbReference>
<reference evidence="13" key="1">
    <citation type="submission" date="2016-04" db="EMBL/GenBank/DDBJ databases">
        <authorList>
            <person name="Evans L.H."/>
            <person name="Alamgir A."/>
            <person name="Owens N."/>
            <person name="Weber N.D."/>
            <person name="Virtaneva K."/>
            <person name="Barbian K."/>
            <person name="Babar A."/>
            <person name="Rosenke K."/>
        </authorList>
    </citation>
    <scope>NUCLEOTIDE SEQUENCE</scope>
    <source>
        <strain evidence="13">86</strain>
    </source>
</reference>
<evidence type="ECO:0000256" key="7">
    <source>
        <dbReference type="ARBA" id="ARBA00022842"/>
    </source>
</evidence>
<feature type="binding site" evidence="11">
    <location>
        <position position="282"/>
    </location>
    <ligand>
        <name>Mg(2+)</name>
        <dbReference type="ChEBI" id="CHEBI:18420"/>
    </ligand>
</feature>
<keyword evidence="5 10" id="KW-0479">Metal-binding</keyword>
<keyword evidence="12" id="KW-1003">Cell membrane</keyword>
<evidence type="ECO:0000313" key="13">
    <source>
        <dbReference type="EMBL" id="SBW06742.1"/>
    </source>
</evidence>
<comment type="catalytic activity">
    <reaction evidence="9 10 12">
        <text>L-threonyl-[protein] + FAD = FMN-L-threonyl-[protein] + AMP + H(+)</text>
        <dbReference type="Rhea" id="RHEA:36847"/>
        <dbReference type="Rhea" id="RHEA-COMP:11060"/>
        <dbReference type="Rhea" id="RHEA-COMP:11061"/>
        <dbReference type="ChEBI" id="CHEBI:15378"/>
        <dbReference type="ChEBI" id="CHEBI:30013"/>
        <dbReference type="ChEBI" id="CHEBI:57692"/>
        <dbReference type="ChEBI" id="CHEBI:74257"/>
        <dbReference type="ChEBI" id="CHEBI:456215"/>
        <dbReference type="EC" id="2.7.1.180"/>
    </reaction>
</comment>
<accession>A0A212K524</accession>
<dbReference type="PIRSF" id="PIRSF006268">
    <property type="entry name" value="ApbE"/>
    <property type="match status" value="1"/>
</dbReference>
<evidence type="ECO:0000256" key="11">
    <source>
        <dbReference type="PIRSR" id="PIRSR006268-2"/>
    </source>
</evidence>
<dbReference type="Pfam" id="PF02424">
    <property type="entry name" value="ApbE"/>
    <property type="match status" value="1"/>
</dbReference>
<dbReference type="GO" id="GO:0005886">
    <property type="term" value="C:plasma membrane"/>
    <property type="evidence" value="ECO:0007669"/>
    <property type="project" value="UniProtKB-SubCell"/>
</dbReference>
<evidence type="ECO:0000256" key="9">
    <source>
        <dbReference type="ARBA" id="ARBA00048540"/>
    </source>
</evidence>
<dbReference type="PANTHER" id="PTHR30040">
    <property type="entry name" value="THIAMINE BIOSYNTHESIS LIPOPROTEIN APBE"/>
    <property type="match status" value="1"/>
</dbReference>
<keyword evidence="6 10" id="KW-0274">FAD</keyword>
<feature type="binding site" evidence="11">
    <location>
        <position position="171"/>
    </location>
    <ligand>
        <name>Mg(2+)</name>
        <dbReference type="ChEBI" id="CHEBI:18420"/>
    </ligand>
</feature>
<sequence length="343" mass="36646">MKRLWCAALALLALAGCGERETKSSQYVFGTLVEITVRGVPKAEAEAAFAELAEGFRRMHTDWHAWKPGGELVRVNAACETGEPVRVSPFTLPLIADAKRYYALSDGLFNAAVGRIVGAWGFHADEPEQGRIPPFDEIRALAARHPSMDDVAIAGDRVTCTNPAVGLDFGGFAKGAAVDWALATLRARGIPNAVVSAGGNVGTSGSHGDRPWRIGIRDPKSWGVIASVEARGGESVYTSGNYERFREHEGVRYSHIIDPRTGWPVAHVVSTTVIAGNGSLADAASTALTVAGVEDWPRIAKRMGVDQVLMLDDAGHLYATPKMAARLVFPDGAKPEVIVRNLP</sequence>
<comment type="similarity">
    <text evidence="10 12">Belongs to the ApbE family.</text>
</comment>
<proteinExistence type="inferred from homology"/>
<evidence type="ECO:0000256" key="1">
    <source>
        <dbReference type="ARBA" id="ARBA00011955"/>
    </source>
</evidence>
<dbReference type="SUPFAM" id="SSF143631">
    <property type="entry name" value="ApbE-like"/>
    <property type="match status" value="1"/>
</dbReference>
<feature type="binding site" evidence="11">
    <location>
        <position position="286"/>
    </location>
    <ligand>
        <name>Mg(2+)</name>
        <dbReference type="ChEBI" id="CHEBI:18420"/>
    </ligand>
</feature>
<dbReference type="GO" id="GO:0046872">
    <property type="term" value="F:metal ion binding"/>
    <property type="evidence" value="ECO:0007669"/>
    <property type="project" value="UniProtKB-UniRule"/>
</dbReference>